<dbReference type="Proteomes" id="UP000283530">
    <property type="component" value="Unassembled WGS sequence"/>
</dbReference>
<dbReference type="InterPro" id="IPR015943">
    <property type="entry name" value="WD40/YVTN_repeat-like_dom_sf"/>
</dbReference>
<feature type="domain" description="RSE1/DDB1/CPSF1 second beta-propeller" evidence="5">
    <location>
        <begin position="572"/>
        <end position="968"/>
    </location>
</feature>
<dbReference type="Pfam" id="PF23726">
    <property type="entry name" value="Beta-prop_RSE1_2nd"/>
    <property type="match status" value="1"/>
</dbReference>
<dbReference type="STRING" id="337451.A0A3S3NDT5"/>
<dbReference type="Pfam" id="PF03178">
    <property type="entry name" value="CPSF_A"/>
    <property type="match status" value="1"/>
</dbReference>
<dbReference type="PANTHER" id="PTHR10644">
    <property type="entry name" value="DNA REPAIR/RNA PROCESSING CPSF FAMILY"/>
    <property type="match status" value="1"/>
</dbReference>
<reference evidence="6 7" key="1">
    <citation type="journal article" date="2019" name="Nat. Plants">
        <title>Stout camphor tree genome fills gaps in understanding of flowering plant genome evolution.</title>
        <authorList>
            <person name="Chaw S.M."/>
            <person name="Liu Y.C."/>
            <person name="Wu Y.W."/>
            <person name="Wang H.Y."/>
            <person name="Lin C.I."/>
            <person name="Wu C.S."/>
            <person name="Ke H.M."/>
            <person name="Chang L.Y."/>
            <person name="Hsu C.Y."/>
            <person name="Yang H.T."/>
            <person name="Sudianto E."/>
            <person name="Hsu M.H."/>
            <person name="Wu K.P."/>
            <person name="Wang L.N."/>
            <person name="Leebens-Mack J.H."/>
            <person name="Tsai I.J."/>
        </authorList>
    </citation>
    <scope>NUCLEOTIDE SEQUENCE [LARGE SCALE GENOMIC DNA]</scope>
    <source>
        <strain evidence="7">cv. Chaw 1501</strain>
        <tissue evidence="6">Young leaves</tissue>
    </source>
</reference>
<dbReference type="Gene3D" id="2.130.10.10">
    <property type="entry name" value="YVTN repeat-like/Quinoprotein amine dehydrogenase"/>
    <property type="match status" value="2"/>
</dbReference>
<sequence>MNEHICYIYLLLQRRLASQMKIDEEPRAQSQPDGIHYLAKCVLRGSVVLQVVYGHIRSPSSLDIVFGKETSIELALIGEDGILQSVCEQTIFGTIKDLAVLHWNEKFRAPIPQTKGKDLLVVLSDSGKLSFLTFCTEMHRFYPVTHVQLSEPGNSRHQLGRMLAVDHRHAMRGDSILWCRHAAAHTGSLLQYSLDFVWMPLTFIIKISSGSFVAVSAYEDRLALFSISSSAGSNIIDKKIFHPPESEGDRSIGRESQRPIICGTIWSMCFISKDINQLSNDACNPILAIILHKRGAILNELLLLGCDTVDHTIYIISQCTEPGPLALSIVEVPHFYGFAFLFRVGDALLMDLRDPHNPCCVYRTSLNLPTAVEEGNSIEELSRGIDVDDEGIFNVAASALLELSDSGVCMKGNDPMIIDSEIERVNSTSKLVCSWSWEPTDSSSSKLIYCLDTGELFIIDIASDLDGIRVNLSDCLYRGLPCKELLWVKGGFIAALVEMGDGLVLKLENGRLIYRSPIQNIAPILDVSVVNYDNERQDQMFACCGMGLEGSLRIIRSGISVEKLLSTLPIYPGITGTWTVQMKENDHFHSFLVLSFVEETRVLSVGVSFIDVTDAVGFQPDVCTLACGLLFDGLLVQVHRDAVRICLPTTSAHPEGIPLSVPATTSWYPDKVTISLGAVGNNMIIVATSNPCFLSILAARSLSAYSYEIYEIQHVRLQYEVSCISIPPEGFGHKAPTSASSFVDDQATTTSVEICKTFVIGTHKPSVEVLRFVIEEGLKVLAIGNISLTNTLGTSISGCVPQDVRLVFVDRFYILSGLRNGMLLRFEWPAISSQFKAELSSRGPFSDPCFSKMFTSSSSMRNPFSIGLQYGAGNTTDKAENSLPTHLQLIAIRRIGITPVFLVPLYDSLSADIIALSDRPWLLQTARHSLAYTSISFQPATHVTPVCSVDCPMGILFVAENSLHLVEMVHGKRLNVQKFHLGSTPRKILHHNESKTLLVLKTQLNSEPPSSDICRVDPLSGASYPMHKFPPGEVAKCMQLMKVGNEQLLVVGTCQSPGRVIMPSGEAESTRGRLLVFSLEDMQNSDSSSLIYCSKPGLSSPFREIVGYATEQLSSSSLCSSPDDGSCDGVKLEENGTWQLREIFAGSLPGAVLSICPYLDRYFLASAGNILYVYGFQIENALRLRRFTSTRTRFTITSLTALFTRIAVGDCRDGILFYSYQEDLRKLEQLCCDPVQRLVADCALIDLVTAVVSDRRGNISILSWPNQSEDNGSPECNLSISCSYYMGETVMSLRKGSFSYKLPVDDVLKGHTGAETILDSAHNSSIVATTLLGSVFIFIPISREEHKLLDAVQARLVVHPLTAPILGNDHNEFRGRESSAGVPKILDGDMLAQFLELTSIQQEAVLASPLPCTESLTPVPPHSAIPVDQVVRLLERVHYALN</sequence>
<evidence type="ECO:0000256" key="2">
    <source>
        <dbReference type="ARBA" id="ARBA00023242"/>
    </source>
</evidence>
<organism evidence="6 7">
    <name type="scientific">Cinnamomum micranthum f. kanehirae</name>
    <dbReference type="NCBI Taxonomy" id="337451"/>
    <lineage>
        <taxon>Eukaryota</taxon>
        <taxon>Viridiplantae</taxon>
        <taxon>Streptophyta</taxon>
        <taxon>Embryophyta</taxon>
        <taxon>Tracheophyta</taxon>
        <taxon>Spermatophyta</taxon>
        <taxon>Magnoliopsida</taxon>
        <taxon>Magnoliidae</taxon>
        <taxon>Laurales</taxon>
        <taxon>Lauraceae</taxon>
        <taxon>Cinnamomum</taxon>
    </lineage>
</organism>
<dbReference type="InterPro" id="IPR050358">
    <property type="entry name" value="RSE1/DDB1/CFT1"/>
</dbReference>
<protein>
    <submittedName>
        <fullName evidence="6">Splicing factor 3B subunit 3</fullName>
    </submittedName>
</protein>
<feature type="domain" description="RSE1/DDB1/CPSF1 first beta-propeller" evidence="4">
    <location>
        <begin position="48"/>
        <end position="167"/>
    </location>
</feature>
<dbReference type="InterPro" id="IPR058543">
    <property type="entry name" value="Beta-prop_RSE1/DDB1/CPSF1_2nd"/>
</dbReference>
<dbReference type="EMBL" id="QPKB01000002">
    <property type="protein sequence ID" value="RWR77675.1"/>
    <property type="molecule type" value="Genomic_DNA"/>
</dbReference>
<name>A0A3S3NDT5_9MAGN</name>
<evidence type="ECO:0000256" key="1">
    <source>
        <dbReference type="ARBA" id="ARBA00004123"/>
    </source>
</evidence>
<dbReference type="OrthoDB" id="20774at2759"/>
<keyword evidence="7" id="KW-1185">Reference proteome</keyword>
<evidence type="ECO:0000313" key="6">
    <source>
        <dbReference type="EMBL" id="RWR77675.1"/>
    </source>
</evidence>
<keyword evidence="2" id="KW-0539">Nucleus</keyword>
<feature type="domain" description="RSE1/DDB1/CPSF1 first beta-propeller" evidence="4">
    <location>
        <begin position="209"/>
        <end position="511"/>
    </location>
</feature>
<evidence type="ECO:0000313" key="7">
    <source>
        <dbReference type="Proteomes" id="UP000283530"/>
    </source>
</evidence>
<gene>
    <name evidence="6" type="ORF">CKAN_00617300</name>
</gene>
<evidence type="ECO:0000259" key="4">
    <source>
        <dbReference type="Pfam" id="PF10433"/>
    </source>
</evidence>
<evidence type="ECO:0000259" key="5">
    <source>
        <dbReference type="Pfam" id="PF23726"/>
    </source>
</evidence>
<dbReference type="Pfam" id="PF10433">
    <property type="entry name" value="Beta-prop_RSE1_1st"/>
    <property type="match status" value="2"/>
</dbReference>
<dbReference type="InterPro" id="IPR004871">
    <property type="entry name" value="RSE1/DDB1/CPSF1_C"/>
</dbReference>
<feature type="domain" description="RSE1/DDB1/CPSF1 C-terminal" evidence="3">
    <location>
        <begin position="1016"/>
        <end position="1395"/>
    </location>
</feature>
<comment type="subcellular location">
    <subcellularLocation>
        <location evidence="1">Nucleus</location>
    </subcellularLocation>
</comment>
<proteinExistence type="predicted"/>
<dbReference type="InterPro" id="IPR018846">
    <property type="entry name" value="Beta-prop_RSE1/DDB1/CPSF1_1st"/>
</dbReference>
<dbReference type="GO" id="GO:0005634">
    <property type="term" value="C:nucleus"/>
    <property type="evidence" value="ECO:0007669"/>
    <property type="project" value="UniProtKB-SubCell"/>
</dbReference>
<comment type="caution">
    <text evidence="6">The sequence shown here is derived from an EMBL/GenBank/DDBJ whole genome shotgun (WGS) entry which is preliminary data.</text>
</comment>
<evidence type="ECO:0000259" key="3">
    <source>
        <dbReference type="Pfam" id="PF03178"/>
    </source>
</evidence>
<accession>A0A3S3NDT5</accession>
<dbReference type="GO" id="GO:0003676">
    <property type="term" value="F:nucleic acid binding"/>
    <property type="evidence" value="ECO:0007669"/>
    <property type="project" value="InterPro"/>
</dbReference>